<dbReference type="Gene3D" id="3.40.50.10540">
    <property type="entry name" value="Crotonobetainyl-coa:carnitine coa-transferase, domain 1"/>
    <property type="match status" value="1"/>
</dbReference>
<proteinExistence type="predicted"/>
<dbReference type="Gene3D" id="3.30.1540.10">
    <property type="entry name" value="formyl-coa transferase, domain 3"/>
    <property type="match status" value="1"/>
</dbReference>
<dbReference type="PANTHER" id="PTHR48207:SF4">
    <property type="entry name" value="BLL6097 PROTEIN"/>
    <property type="match status" value="1"/>
</dbReference>
<dbReference type="AlphaFoldDB" id="A0A7K0G1J0"/>
<dbReference type="GO" id="GO:0008410">
    <property type="term" value="F:CoA-transferase activity"/>
    <property type="evidence" value="ECO:0007669"/>
    <property type="project" value="TreeGrafter"/>
</dbReference>
<protein>
    <submittedName>
        <fullName evidence="2">CoA transferase</fullName>
    </submittedName>
</protein>
<dbReference type="OrthoDB" id="9797653at2"/>
<sequence>MNRPLEGLLVLEFCQFLAGPSAGLKLADLGARVIKIERPKTGDACRQLSIKNLFVDEDSLLFHTINRNKESYAADLKNAEDLEKLKKLMSKADVMTHNFRPGVMEKIGLDYANVQLINPKIIYGIVTGYGNEGPWKNKPGQDLLVQSVSGLTFLSGVDTDGPVPFGLSVSDIMCGNHLAQGIMAALIKRAKTGKGVLVEVSLLESILDVQFEVLTTYLNDGGKLPDRSGAKGSAHAYLSAPYGMYETNDGYIAMAMGNLPNICAIINCEISDLYVEAGSAFENRDKLIVRLAETFKQKNTKDWVDLLEAHDIWCAEVLNYQTATSLETYKNLDIEQQISLGNGKNIKTTVSPIRLDNEKLFAAKAAPKLGLNTTAVDQEFKLNGPGASRDL</sequence>
<name>A0A7K0G1J0_9SPHI</name>
<gene>
    <name evidence="2" type="ORF">GJU39_12075</name>
</gene>
<dbReference type="InterPro" id="IPR023606">
    <property type="entry name" value="CoA-Trfase_III_dom_1_sf"/>
</dbReference>
<accession>A0A7K0G1J0</accession>
<dbReference type="Pfam" id="PF02515">
    <property type="entry name" value="CoA_transf_3"/>
    <property type="match status" value="1"/>
</dbReference>
<dbReference type="PANTHER" id="PTHR48207">
    <property type="entry name" value="SUCCINATE--HYDROXYMETHYLGLUTARATE COA-TRANSFERASE"/>
    <property type="match status" value="1"/>
</dbReference>
<reference evidence="2 3" key="1">
    <citation type="submission" date="2019-11" db="EMBL/GenBank/DDBJ databases">
        <title>Pedobacter petrophilus genome.</title>
        <authorList>
            <person name="Feldbauer M.J."/>
            <person name="Newman J.D."/>
        </authorList>
    </citation>
    <scope>NUCLEOTIDE SEQUENCE [LARGE SCALE GENOMIC DNA]</scope>
    <source>
        <strain evidence="2 3">LMG 29686</strain>
    </source>
</reference>
<evidence type="ECO:0000313" key="3">
    <source>
        <dbReference type="Proteomes" id="UP000487757"/>
    </source>
</evidence>
<evidence type="ECO:0000313" key="2">
    <source>
        <dbReference type="EMBL" id="MRX76826.1"/>
    </source>
</evidence>
<evidence type="ECO:0000256" key="1">
    <source>
        <dbReference type="ARBA" id="ARBA00022679"/>
    </source>
</evidence>
<dbReference type="SUPFAM" id="SSF89796">
    <property type="entry name" value="CoA-transferase family III (CaiB/BaiF)"/>
    <property type="match status" value="1"/>
</dbReference>
<keyword evidence="1 2" id="KW-0808">Transferase</keyword>
<dbReference type="EMBL" id="WKKH01000016">
    <property type="protein sequence ID" value="MRX76826.1"/>
    <property type="molecule type" value="Genomic_DNA"/>
</dbReference>
<organism evidence="2 3">
    <name type="scientific">Pedobacter petrophilus</name>
    <dbReference type="NCBI Taxonomy" id="1908241"/>
    <lineage>
        <taxon>Bacteria</taxon>
        <taxon>Pseudomonadati</taxon>
        <taxon>Bacteroidota</taxon>
        <taxon>Sphingobacteriia</taxon>
        <taxon>Sphingobacteriales</taxon>
        <taxon>Sphingobacteriaceae</taxon>
        <taxon>Pedobacter</taxon>
    </lineage>
</organism>
<keyword evidence="3" id="KW-1185">Reference proteome</keyword>
<dbReference type="InterPro" id="IPR044855">
    <property type="entry name" value="CoA-Trfase_III_dom3_sf"/>
</dbReference>
<dbReference type="RefSeq" id="WP_154281054.1">
    <property type="nucleotide sequence ID" value="NZ_JBHUJQ010000001.1"/>
</dbReference>
<comment type="caution">
    <text evidence="2">The sequence shown here is derived from an EMBL/GenBank/DDBJ whole genome shotgun (WGS) entry which is preliminary data.</text>
</comment>
<dbReference type="InterPro" id="IPR050483">
    <property type="entry name" value="CoA-transferase_III_domain"/>
</dbReference>
<dbReference type="InterPro" id="IPR003673">
    <property type="entry name" value="CoA-Trfase_fam_III"/>
</dbReference>
<dbReference type="Proteomes" id="UP000487757">
    <property type="component" value="Unassembled WGS sequence"/>
</dbReference>